<dbReference type="AlphaFoldDB" id="A0A1H6TFW9"/>
<dbReference type="InterPro" id="IPR008168">
    <property type="entry name" value="Cyt_C_IC"/>
</dbReference>
<protein>
    <recommendedName>
        <fullName evidence="19">Cbb3-type cytochrome c oxidase subunit</fullName>
    </recommendedName>
</protein>
<evidence type="ECO:0000256" key="18">
    <source>
        <dbReference type="ARBA" id="ARBA00023136"/>
    </source>
</evidence>
<proteinExistence type="inferred from homology"/>
<feature type="binding site" description="axial binding residue" evidence="20">
    <location>
        <position position="235"/>
    </location>
    <ligand>
        <name>heme c</name>
        <dbReference type="ChEBI" id="CHEBI:61717"/>
        <label>2</label>
    </ligand>
    <ligandPart>
        <name>Fe</name>
        <dbReference type="ChEBI" id="CHEBI:18248"/>
    </ligandPart>
</feature>
<evidence type="ECO:0000256" key="22">
    <source>
        <dbReference type="SAM" id="Phobius"/>
    </source>
</evidence>
<keyword evidence="11" id="KW-0677">Repeat</keyword>
<dbReference type="PANTHER" id="PTHR33751">
    <property type="entry name" value="CBB3-TYPE CYTOCHROME C OXIDASE SUBUNIT FIXP"/>
    <property type="match status" value="1"/>
</dbReference>
<evidence type="ECO:0000256" key="1">
    <source>
        <dbReference type="ARBA" id="ARBA00004533"/>
    </source>
</evidence>
<feature type="domain" description="Cytochrome c" evidence="23">
    <location>
        <begin position="132"/>
        <end position="211"/>
    </location>
</feature>
<evidence type="ECO:0000256" key="3">
    <source>
        <dbReference type="ARBA" id="ARBA00006113"/>
    </source>
</evidence>
<dbReference type="NCBIfam" id="TIGR00782">
    <property type="entry name" value="ccoP"/>
    <property type="match status" value="1"/>
</dbReference>
<keyword evidence="13 19" id="KW-0249">Electron transport</keyword>
<dbReference type="OrthoDB" id="9811281at2"/>
<keyword evidence="12 19" id="KW-0375">Hydrogen ion transport</keyword>
<evidence type="ECO:0000256" key="10">
    <source>
        <dbReference type="ARBA" id="ARBA00022723"/>
    </source>
</evidence>
<keyword evidence="17 19" id="KW-0406">Ion transport</keyword>
<evidence type="ECO:0000256" key="19">
    <source>
        <dbReference type="PIRNR" id="PIRNR000006"/>
    </source>
</evidence>
<dbReference type="RefSeq" id="WP_093311084.1">
    <property type="nucleotide sequence ID" value="NZ_FNYH01000010.1"/>
</dbReference>
<dbReference type="GO" id="GO:0020037">
    <property type="term" value="F:heme binding"/>
    <property type="evidence" value="ECO:0007669"/>
    <property type="project" value="InterPro"/>
</dbReference>
<dbReference type="PANTHER" id="PTHR33751:SF1">
    <property type="entry name" value="CBB3-TYPE CYTOCHROME C OXIDASE SUBUNIT FIXP"/>
    <property type="match status" value="1"/>
</dbReference>
<feature type="binding site" description="axial binding residue" evidence="20">
    <location>
        <position position="280"/>
    </location>
    <ligand>
        <name>heme c</name>
        <dbReference type="ChEBI" id="CHEBI:61717"/>
        <label>1</label>
    </ligand>
    <ligandPart>
        <name>Fe</name>
        <dbReference type="ChEBI" id="CHEBI:18248"/>
    </ligandPart>
</feature>
<keyword evidence="7 19" id="KW-0349">Heme</keyword>
<keyword evidence="15 19" id="KW-0560">Oxidoreductase</keyword>
<keyword evidence="14 22" id="KW-1133">Transmembrane helix</keyword>
<keyword evidence="5 19" id="KW-1003">Cell membrane</keyword>
<evidence type="ECO:0000256" key="9">
    <source>
        <dbReference type="ARBA" id="ARBA00022692"/>
    </source>
</evidence>
<feature type="binding site" description="covalent" evidence="21">
    <location>
        <position position="148"/>
    </location>
    <ligand>
        <name>heme c</name>
        <dbReference type="ChEBI" id="CHEBI:61717"/>
        <label>1</label>
    </ligand>
</feature>
<comment type="subunit">
    <text evidence="19">Component of the cbb3-type cytochrome c oxidase.</text>
</comment>
<dbReference type="GO" id="GO:1902600">
    <property type="term" value="P:proton transmembrane transport"/>
    <property type="evidence" value="ECO:0007669"/>
    <property type="project" value="UniProtKB-KW"/>
</dbReference>
<dbReference type="GO" id="GO:0005886">
    <property type="term" value="C:plasma membrane"/>
    <property type="evidence" value="ECO:0007669"/>
    <property type="project" value="UniProtKB-SubCell"/>
</dbReference>
<evidence type="ECO:0000256" key="15">
    <source>
        <dbReference type="ARBA" id="ARBA00023002"/>
    </source>
</evidence>
<evidence type="ECO:0000256" key="14">
    <source>
        <dbReference type="ARBA" id="ARBA00022989"/>
    </source>
</evidence>
<evidence type="ECO:0000256" key="16">
    <source>
        <dbReference type="ARBA" id="ARBA00023004"/>
    </source>
</evidence>
<dbReference type="GO" id="GO:0009055">
    <property type="term" value="F:electron transfer activity"/>
    <property type="evidence" value="ECO:0007669"/>
    <property type="project" value="InterPro"/>
</dbReference>
<comment type="subcellular location">
    <subcellularLocation>
        <location evidence="1 19">Cell inner membrane</location>
    </subcellularLocation>
</comment>
<feature type="binding site" description="axial binding residue" evidence="20">
    <location>
        <position position="188"/>
    </location>
    <ligand>
        <name>heme c</name>
        <dbReference type="ChEBI" id="CHEBI:61717"/>
        <label>2</label>
    </ligand>
    <ligandPart>
        <name>Fe</name>
        <dbReference type="ChEBI" id="CHEBI:18248"/>
    </ligandPart>
</feature>
<name>A0A1H6TFW9_9GAMM</name>
<dbReference type="STRING" id="64971.SAMN05421831_11062"/>
<evidence type="ECO:0000256" key="4">
    <source>
        <dbReference type="ARBA" id="ARBA00022448"/>
    </source>
</evidence>
<evidence type="ECO:0000256" key="21">
    <source>
        <dbReference type="PIRSR" id="PIRSR000006-2"/>
    </source>
</evidence>
<sequence>MTEAMSGFWSAWISIITLGVVGGCWWLLFANRKTDKAADANGEVQTTGHAADGIEEYDNPLPRWWFLMFVGTIIFAIFYLILYPGLGNWKGLLGWTSTGQWEEEVAYAEEYYAPIFQDFAKIEIPTLAKDPEAMKVGQRIFQNNCSVCHGSAGKGAYGFPNLTDTDWLYGGDPEAIKYSIINGRNGQMPAWESVLGEEGIKNLTQYVLSLSDQQHDTTQAAAGQPLFTAMCVACHGADAKGMHALGAPNLTDNVWLYKQPQQSLAESIEYTLRYGRNGHMPAQQQYIGEDKVHILAAYVYSLSQK</sequence>
<dbReference type="InterPro" id="IPR009056">
    <property type="entry name" value="Cyt_c-like_dom"/>
</dbReference>
<keyword evidence="6 19" id="KW-0997">Cell inner membrane</keyword>
<keyword evidence="4 19" id="KW-0813">Transport</keyword>
<dbReference type="EMBL" id="FNYH01000010">
    <property type="protein sequence ID" value="SEI78891.1"/>
    <property type="molecule type" value="Genomic_DNA"/>
</dbReference>
<feature type="binding site" description="covalent" evidence="21">
    <location>
        <position position="234"/>
    </location>
    <ligand>
        <name>heme c</name>
        <dbReference type="ChEBI" id="CHEBI:61717"/>
        <label>2</label>
    </ligand>
</feature>
<keyword evidence="8 19" id="KW-0679">Respiratory chain</keyword>
<dbReference type="GO" id="GO:0006119">
    <property type="term" value="P:oxidative phosphorylation"/>
    <property type="evidence" value="ECO:0007669"/>
    <property type="project" value="UniProtKB-UniPathway"/>
</dbReference>
<evidence type="ECO:0000256" key="12">
    <source>
        <dbReference type="ARBA" id="ARBA00022781"/>
    </source>
</evidence>
<evidence type="ECO:0000256" key="6">
    <source>
        <dbReference type="ARBA" id="ARBA00022519"/>
    </source>
</evidence>
<gene>
    <name evidence="24" type="ORF">SAMN05421831_11062</name>
</gene>
<evidence type="ECO:0000259" key="23">
    <source>
        <dbReference type="PROSITE" id="PS51007"/>
    </source>
</evidence>
<keyword evidence="10 19" id="KW-0479">Metal-binding</keyword>
<dbReference type="Pfam" id="PF13442">
    <property type="entry name" value="Cytochrome_CBB3"/>
    <property type="match status" value="2"/>
</dbReference>
<comment type="similarity">
    <text evidence="3 19">Belongs to the CcoP / FixP family.</text>
</comment>
<dbReference type="InterPro" id="IPR032858">
    <property type="entry name" value="CcoP_N"/>
</dbReference>
<keyword evidence="25" id="KW-1185">Reference proteome</keyword>
<feature type="binding site" description="axial binding residue" evidence="20">
    <location>
        <position position="149"/>
    </location>
    <ligand>
        <name>heme c</name>
        <dbReference type="ChEBI" id="CHEBI:61717"/>
        <label>1</label>
    </ligand>
    <ligandPart>
        <name>Fe</name>
        <dbReference type="ChEBI" id="CHEBI:18248"/>
    </ligandPart>
</feature>
<evidence type="ECO:0000256" key="5">
    <source>
        <dbReference type="ARBA" id="ARBA00022475"/>
    </source>
</evidence>
<dbReference type="InterPro" id="IPR004678">
    <property type="entry name" value="Cyt_c_oxidase_cbb3_su3"/>
</dbReference>
<comment type="pathway">
    <text evidence="2 19">Energy metabolism; oxidative phosphorylation.</text>
</comment>
<feature type="domain" description="Cytochrome c" evidence="23">
    <location>
        <begin position="218"/>
        <end position="303"/>
    </location>
</feature>
<evidence type="ECO:0000256" key="2">
    <source>
        <dbReference type="ARBA" id="ARBA00004673"/>
    </source>
</evidence>
<dbReference type="Gene3D" id="1.10.760.10">
    <property type="entry name" value="Cytochrome c-like domain"/>
    <property type="match status" value="2"/>
</dbReference>
<dbReference type="GO" id="GO:0016491">
    <property type="term" value="F:oxidoreductase activity"/>
    <property type="evidence" value="ECO:0007669"/>
    <property type="project" value="UniProtKB-KW"/>
</dbReference>
<feature type="binding site" description="covalent" evidence="21">
    <location>
        <position position="145"/>
    </location>
    <ligand>
        <name>heme c</name>
        <dbReference type="ChEBI" id="CHEBI:61717"/>
        <label>1</label>
    </ligand>
</feature>
<keyword evidence="18 19" id="KW-0472">Membrane</keyword>
<dbReference type="Proteomes" id="UP000242999">
    <property type="component" value="Unassembled WGS sequence"/>
</dbReference>
<evidence type="ECO:0000256" key="20">
    <source>
        <dbReference type="PIRSR" id="PIRSR000006-1"/>
    </source>
</evidence>
<evidence type="ECO:0000256" key="11">
    <source>
        <dbReference type="ARBA" id="ARBA00022737"/>
    </source>
</evidence>
<comment type="cofactor">
    <cofactor evidence="19 21">
        <name>heme c</name>
        <dbReference type="ChEBI" id="CHEBI:61717"/>
    </cofactor>
    <text evidence="19 21">Binds 2 heme C groups per subunit.</text>
</comment>
<dbReference type="Gene3D" id="6.10.280.130">
    <property type="match status" value="1"/>
</dbReference>
<evidence type="ECO:0000313" key="25">
    <source>
        <dbReference type="Proteomes" id="UP000242999"/>
    </source>
</evidence>
<dbReference type="PROSITE" id="PS51007">
    <property type="entry name" value="CYTC"/>
    <property type="match status" value="2"/>
</dbReference>
<comment type="function">
    <text evidence="19">C-type cytochrome. Part of the cbb3-type cytochrome c oxidase complex.</text>
</comment>
<dbReference type="InterPro" id="IPR036909">
    <property type="entry name" value="Cyt_c-like_dom_sf"/>
</dbReference>
<reference evidence="25" key="1">
    <citation type="submission" date="2016-10" db="EMBL/GenBank/DDBJ databases">
        <authorList>
            <person name="Varghese N."/>
            <person name="Submissions S."/>
        </authorList>
    </citation>
    <scope>NUCLEOTIDE SEQUENCE [LARGE SCALE GENOMIC DNA]</scope>
    <source>
        <strain evidence="25">DSM 7165</strain>
    </source>
</reference>
<dbReference type="SUPFAM" id="SSF46626">
    <property type="entry name" value="Cytochrome c"/>
    <property type="match status" value="2"/>
</dbReference>
<feature type="transmembrane region" description="Helical" evidence="22">
    <location>
        <begin position="7"/>
        <end position="28"/>
    </location>
</feature>
<dbReference type="PIRSF" id="PIRSF000006">
    <property type="entry name" value="Cbb3-Cox_fixP"/>
    <property type="match status" value="1"/>
</dbReference>
<organism evidence="24 25">
    <name type="scientific">Allopseudospirillum japonicum</name>
    <dbReference type="NCBI Taxonomy" id="64971"/>
    <lineage>
        <taxon>Bacteria</taxon>
        <taxon>Pseudomonadati</taxon>
        <taxon>Pseudomonadota</taxon>
        <taxon>Gammaproteobacteria</taxon>
        <taxon>Oceanospirillales</taxon>
        <taxon>Oceanospirillaceae</taxon>
        <taxon>Allopseudospirillum</taxon>
    </lineage>
</organism>
<keyword evidence="9 22" id="KW-0812">Transmembrane</keyword>
<evidence type="ECO:0000256" key="7">
    <source>
        <dbReference type="ARBA" id="ARBA00022617"/>
    </source>
</evidence>
<keyword evidence="16 19" id="KW-0408">Iron</keyword>
<dbReference type="Pfam" id="PF14715">
    <property type="entry name" value="FixP_N"/>
    <property type="match status" value="1"/>
</dbReference>
<evidence type="ECO:0000256" key="17">
    <source>
        <dbReference type="ARBA" id="ARBA00023065"/>
    </source>
</evidence>
<feature type="transmembrane region" description="Helical" evidence="22">
    <location>
        <begin position="64"/>
        <end position="83"/>
    </location>
</feature>
<evidence type="ECO:0000256" key="8">
    <source>
        <dbReference type="ARBA" id="ARBA00022660"/>
    </source>
</evidence>
<dbReference type="GO" id="GO:0005506">
    <property type="term" value="F:iron ion binding"/>
    <property type="evidence" value="ECO:0007669"/>
    <property type="project" value="InterPro"/>
</dbReference>
<dbReference type="InterPro" id="IPR038414">
    <property type="entry name" value="CcoP_N_sf"/>
</dbReference>
<accession>A0A1H6TFW9</accession>
<evidence type="ECO:0000313" key="24">
    <source>
        <dbReference type="EMBL" id="SEI78891.1"/>
    </source>
</evidence>
<dbReference type="UniPathway" id="UPA00705"/>
<evidence type="ECO:0000256" key="13">
    <source>
        <dbReference type="ARBA" id="ARBA00022982"/>
    </source>
</evidence>
<dbReference type="PRINTS" id="PR00605">
    <property type="entry name" value="CYTCHROMECIC"/>
</dbReference>
<feature type="binding site" description="covalent" evidence="21">
    <location>
        <position position="231"/>
    </location>
    <ligand>
        <name>heme c</name>
        <dbReference type="ChEBI" id="CHEBI:61717"/>
        <label>2</label>
    </ligand>
</feature>
<dbReference type="InterPro" id="IPR050597">
    <property type="entry name" value="Cytochrome_c_Oxidase_Subunit"/>
</dbReference>